<keyword evidence="2" id="KW-1185">Reference proteome</keyword>
<dbReference type="HOGENOM" id="CLU_2423687_0_0_3"/>
<accession>F4XZM0</accession>
<evidence type="ECO:0000313" key="2">
    <source>
        <dbReference type="Proteomes" id="UP000003959"/>
    </source>
</evidence>
<dbReference type="RefSeq" id="WP_008188565.1">
    <property type="nucleotide sequence ID" value="NZ_GL890964.1"/>
</dbReference>
<reference evidence="2" key="1">
    <citation type="journal article" date="2011" name="Proc. Natl. Acad. Sci. U.S.A.">
        <title>Genomic insights into the physiology and ecology of the marine filamentous cyanobacterium Lyngbya majuscula.</title>
        <authorList>
            <person name="Jones A.C."/>
            <person name="Monroe E.A."/>
            <person name="Podell S."/>
            <person name="Hess W.R."/>
            <person name="Klages S."/>
            <person name="Esquenazi E."/>
            <person name="Niessen S."/>
            <person name="Hoover H."/>
            <person name="Rothmann M."/>
            <person name="Lasken R.S."/>
            <person name="Yates J.R.III."/>
            <person name="Reinhardt R."/>
            <person name="Kube M."/>
            <person name="Burkart M.D."/>
            <person name="Allen E.E."/>
            <person name="Dorrestein P.C."/>
            <person name="Gerwick W.H."/>
            <person name="Gerwick L."/>
        </authorList>
    </citation>
    <scope>NUCLEOTIDE SEQUENCE [LARGE SCALE GENOMIC DNA]</scope>
    <source>
        <strain evidence="2">3L</strain>
    </source>
</reference>
<dbReference type="AlphaFoldDB" id="F4XZM0"/>
<evidence type="ECO:0000313" key="1">
    <source>
        <dbReference type="EMBL" id="EGJ30025.1"/>
    </source>
</evidence>
<organism evidence="1 2">
    <name type="scientific">Moorena producens 3L</name>
    <dbReference type="NCBI Taxonomy" id="489825"/>
    <lineage>
        <taxon>Bacteria</taxon>
        <taxon>Bacillati</taxon>
        <taxon>Cyanobacteriota</taxon>
        <taxon>Cyanophyceae</taxon>
        <taxon>Coleofasciculales</taxon>
        <taxon>Coleofasciculaceae</taxon>
        <taxon>Moorena</taxon>
    </lineage>
</organism>
<gene>
    <name evidence="1" type="ORF">LYNGBM3L_58360</name>
</gene>
<protein>
    <submittedName>
        <fullName evidence="1">Uncharacterized protein</fullName>
    </submittedName>
</protein>
<dbReference type="EMBL" id="GL890964">
    <property type="protein sequence ID" value="EGJ30025.1"/>
    <property type="molecule type" value="Genomic_DNA"/>
</dbReference>
<sequence length="91" mass="10513">MRYAQPKAIGLRPRYANAGIQLGSSELEHCYQQCDWPTATLRERTSTKNQHSNSNAIAPEPISQFKRDWPTATLRDRTLWQKPIIPIQAHR</sequence>
<name>F4XZM0_9CYAN</name>
<dbReference type="Proteomes" id="UP000003959">
    <property type="component" value="Unassembled WGS sequence"/>
</dbReference>
<proteinExistence type="predicted"/>